<dbReference type="Pfam" id="PF19040">
    <property type="entry name" value="SGNH"/>
    <property type="match status" value="1"/>
</dbReference>
<feature type="transmembrane region" description="Helical" evidence="1">
    <location>
        <begin position="320"/>
        <end position="342"/>
    </location>
</feature>
<dbReference type="InterPro" id="IPR050879">
    <property type="entry name" value="Acyltransferase_3"/>
</dbReference>
<dbReference type="GO" id="GO:0016747">
    <property type="term" value="F:acyltransferase activity, transferring groups other than amino-acyl groups"/>
    <property type="evidence" value="ECO:0007669"/>
    <property type="project" value="InterPro"/>
</dbReference>
<evidence type="ECO:0000259" key="2">
    <source>
        <dbReference type="Pfam" id="PF01757"/>
    </source>
</evidence>
<dbReference type="PANTHER" id="PTHR23028:SF53">
    <property type="entry name" value="ACYL_TRANSF_3 DOMAIN-CONTAINING PROTEIN"/>
    <property type="match status" value="1"/>
</dbReference>
<feature type="transmembrane region" description="Helical" evidence="1">
    <location>
        <begin position="297"/>
        <end position="314"/>
    </location>
</feature>
<reference evidence="4" key="1">
    <citation type="submission" date="2023-05" db="EMBL/GenBank/DDBJ databases">
        <title>Metabolic capabilities are highly conserved among human nasal-associated Corynebacterium species in pangenomic analyses.</title>
        <authorList>
            <person name="Tran T.H."/>
            <person name="Roberts A.Q."/>
            <person name="Escapa I.F."/>
            <person name="Gao W."/>
            <person name="Conlan S."/>
            <person name="Kong H."/>
            <person name="Segre J.A."/>
            <person name="Kelly M.S."/>
            <person name="Lemon K.P."/>
        </authorList>
    </citation>
    <scope>NUCLEOTIDE SEQUENCE</scope>
    <source>
        <strain evidence="4">KPL2773</strain>
    </source>
</reference>
<dbReference type="InterPro" id="IPR002656">
    <property type="entry name" value="Acyl_transf_3_dom"/>
</dbReference>
<keyword evidence="4" id="KW-0808">Transferase</keyword>
<feature type="transmembrane region" description="Helical" evidence="1">
    <location>
        <begin position="210"/>
        <end position="228"/>
    </location>
</feature>
<keyword evidence="1" id="KW-1133">Transmembrane helix</keyword>
<feature type="transmembrane region" description="Helical" evidence="1">
    <location>
        <begin position="148"/>
        <end position="165"/>
    </location>
</feature>
<dbReference type="Pfam" id="PF01757">
    <property type="entry name" value="Acyl_transf_3"/>
    <property type="match status" value="1"/>
</dbReference>
<keyword evidence="1" id="KW-0472">Membrane</keyword>
<feature type="transmembrane region" description="Helical" evidence="1">
    <location>
        <begin position="235"/>
        <end position="251"/>
    </location>
</feature>
<dbReference type="InterPro" id="IPR043968">
    <property type="entry name" value="SGNH"/>
</dbReference>
<evidence type="ECO:0000313" key="5">
    <source>
        <dbReference type="Proteomes" id="UP001224412"/>
    </source>
</evidence>
<evidence type="ECO:0000256" key="1">
    <source>
        <dbReference type="SAM" id="Phobius"/>
    </source>
</evidence>
<gene>
    <name evidence="4" type="ORF">QPX42_03805</name>
</gene>
<proteinExistence type="predicted"/>
<organism evidence="4 5">
    <name type="scientific">Corynebacterium pseudodiphtheriticum</name>
    <dbReference type="NCBI Taxonomy" id="37637"/>
    <lineage>
        <taxon>Bacteria</taxon>
        <taxon>Bacillati</taxon>
        <taxon>Actinomycetota</taxon>
        <taxon>Actinomycetes</taxon>
        <taxon>Mycobacteriales</taxon>
        <taxon>Corynebacteriaceae</taxon>
        <taxon>Corynebacterium</taxon>
    </lineage>
</organism>
<dbReference type="PANTHER" id="PTHR23028">
    <property type="entry name" value="ACETYLTRANSFERASE"/>
    <property type="match status" value="1"/>
</dbReference>
<feature type="transmembrane region" description="Helical" evidence="1">
    <location>
        <begin position="20"/>
        <end position="51"/>
    </location>
</feature>
<feature type="transmembrane region" description="Helical" evidence="1">
    <location>
        <begin position="376"/>
        <end position="396"/>
    </location>
</feature>
<comment type="caution">
    <text evidence="4">The sequence shown here is derived from an EMBL/GenBank/DDBJ whole genome shotgun (WGS) entry which is preliminary data.</text>
</comment>
<dbReference type="EMBL" id="JASNVH010000005">
    <property type="protein sequence ID" value="MDK4306677.1"/>
    <property type="molecule type" value="Genomic_DNA"/>
</dbReference>
<evidence type="ECO:0000259" key="3">
    <source>
        <dbReference type="Pfam" id="PF19040"/>
    </source>
</evidence>
<feature type="transmembrane region" description="Helical" evidence="1">
    <location>
        <begin position="263"/>
        <end position="285"/>
    </location>
</feature>
<feature type="transmembrane region" description="Helical" evidence="1">
    <location>
        <begin position="177"/>
        <end position="198"/>
    </location>
</feature>
<feature type="domain" description="SGNH" evidence="3">
    <location>
        <begin position="466"/>
        <end position="689"/>
    </location>
</feature>
<feature type="domain" description="Acyltransferase 3" evidence="2">
    <location>
        <begin position="12"/>
        <end position="339"/>
    </location>
</feature>
<protein>
    <submittedName>
        <fullName evidence="4">Acyltransferase family protein</fullName>
        <ecNumber evidence="4">2.3.1.-</ecNumber>
    </submittedName>
</protein>
<dbReference type="Proteomes" id="UP001224412">
    <property type="component" value="Unassembled WGS sequence"/>
</dbReference>
<dbReference type="EC" id="2.3.1.-" evidence="4"/>
<dbReference type="GO" id="GO:0009103">
    <property type="term" value="P:lipopolysaccharide biosynthetic process"/>
    <property type="evidence" value="ECO:0007669"/>
    <property type="project" value="TreeGrafter"/>
</dbReference>
<keyword evidence="4" id="KW-0012">Acyltransferase</keyword>
<accession>A0AAP4BPW1</accession>
<sequence>MTPTPNKPSYRYDLDGLRGLAIALVVVFHVFVGRVSGGVDVFLLLSGYFFLGSQLRYASGDNASLNPWWPIWRTIRRIVPALALVVGITVILVLTTTPWLMNIELAQQITASLAYYQNWELTRQDADYAAAAAEISPLQHLWSMAVQGQFYVLGIGFALLLAWVLQNRRHLVQRVAGPILAIVTAISFAYASRFGLYGMSDNYYSTWSRMWELSLGAVLVIYGSKLALNRWLSDIAGVTGLVLLFITGIIVEDSTAYPGPLSLLPIGGAVLLIIGGNGYIAQFLATRSMRWLGEIAYSLYLWHWPLLIIATNYWKQSEPSAILGISIIAISVLLAWITNRFIEKPLREKSSRRTSKSPQITWKELRQNISSHRARATGATVTVAALLALFCIQPWWTQRLHDERSLPLPQEMYPGVLAQSGHDVPKNVDVAPDPHLVSSLAPVVSEVHCFIPADHPSSTVQFEESRYGEPCVFGDRDANKTVYLVGGSHAEQWAGPLDALGKRYGFRLEVMLRAGCPIVTGPNDLIVGTHQIDQRCYNWSQRVIEKLLEEKPDLVISNSTRPVGEFGHGPDYVPYGYAAFWQELADADIDFVGIRDNPWGFRPNGEPFNFSNCLVDGGGLCSVARKQVYQEVDPAESVLNELGMKAVDTADWFCDQRRCEVVIGNIAVYRDMHHISNAYAKSAQPLLEPIIKPYVK</sequence>
<dbReference type="AlphaFoldDB" id="A0AAP4BPW1"/>
<name>A0AAP4BPW1_9CORY</name>
<dbReference type="RefSeq" id="WP_284599261.1">
    <property type="nucleotide sequence ID" value="NZ_JASNVH010000005.1"/>
</dbReference>
<feature type="transmembrane region" description="Helical" evidence="1">
    <location>
        <begin position="78"/>
        <end position="101"/>
    </location>
</feature>
<evidence type="ECO:0000313" key="4">
    <source>
        <dbReference type="EMBL" id="MDK4306677.1"/>
    </source>
</evidence>
<dbReference type="GO" id="GO:0016020">
    <property type="term" value="C:membrane"/>
    <property type="evidence" value="ECO:0007669"/>
    <property type="project" value="TreeGrafter"/>
</dbReference>
<keyword evidence="1" id="KW-0812">Transmembrane</keyword>